<dbReference type="VEuPathDB" id="FungiDB:CIMG_12763"/>
<proteinExistence type="predicted"/>
<dbReference type="KEGG" id="cim:CIMG_12763"/>
<dbReference type="RefSeq" id="XP_004445766.1">
    <property type="nucleotide sequence ID" value="XM_004445709.1"/>
</dbReference>
<keyword evidence="3" id="KW-1185">Reference proteome</keyword>
<evidence type="ECO:0000256" key="1">
    <source>
        <dbReference type="SAM" id="Phobius"/>
    </source>
</evidence>
<dbReference type="Proteomes" id="UP000001261">
    <property type="component" value="Unassembled WGS sequence"/>
</dbReference>
<dbReference type="AlphaFoldDB" id="A0A0D8JS74"/>
<accession>A0A0D8JS74</accession>
<name>A0A0D8JS74_COCIM</name>
<keyword evidence="1" id="KW-1133">Transmembrane helix</keyword>
<dbReference type="EMBL" id="GG704911">
    <property type="protein sequence ID" value="KJF60122.1"/>
    <property type="molecule type" value="Genomic_DNA"/>
</dbReference>
<sequence length="161" mass="17306">MSCKRRAEPMVFNVLIRKPVPNLSNNACNYILPGRCSGTHYQLQRYFLFLEAWLVLKAFSSVAILLLSSFASAGYISLSTASGRSTDTGDANKGCFGPVAGKGPYKITAHGGLKPKELRIYAGKDCKEPVLAKCKARKEGDCQSLSGGSSIVFPISDGYGM</sequence>
<keyword evidence="1" id="KW-0812">Transmembrane</keyword>
<protein>
    <submittedName>
        <fullName evidence="2">Uncharacterized protein</fullName>
    </submittedName>
</protein>
<dbReference type="GeneID" id="24164390"/>
<gene>
    <name evidence="2" type="ORF">CIMG_12763</name>
</gene>
<dbReference type="OrthoDB" id="10473429at2759"/>
<keyword evidence="1" id="KW-0472">Membrane</keyword>
<dbReference type="InParanoid" id="A0A0D8JS74"/>
<reference evidence="3" key="2">
    <citation type="journal article" date="2010" name="Genome Res.">
        <title>Population genomic sequencing of Coccidioides fungi reveals recent hybridization and transposon control.</title>
        <authorList>
            <person name="Neafsey D.E."/>
            <person name="Barker B.M."/>
            <person name="Sharpton T.J."/>
            <person name="Stajich J.E."/>
            <person name="Park D.J."/>
            <person name="Whiston E."/>
            <person name="Hung C.-Y."/>
            <person name="McMahan C."/>
            <person name="White J."/>
            <person name="Sykes S."/>
            <person name="Heiman D."/>
            <person name="Young S."/>
            <person name="Zeng Q."/>
            <person name="Abouelleil A."/>
            <person name="Aftuck L."/>
            <person name="Bessette D."/>
            <person name="Brown A."/>
            <person name="FitzGerald M."/>
            <person name="Lui A."/>
            <person name="Macdonald J.P."/>
            <person name="Priest M."/>
            <person name="Orbach M.J."/>
            <person name="Galgiani J.N."/>
            <person name="Kirkland T.N."/>
            <person name="Cole G.T."/>
            <person name="Birren B.W."/>
            <person name="Henn M.R."/>
            <person name="Taylor J.W."/>
            <person name="Rounsley S.D."/>
        </authorList>
    </citation>
    <scope>GENOME REANNOTATION</scope>
    <source>
        <strain evidence="3">RS</strain>
    </source>
</reference>
<reference evidence="3" key="1">
    <citation type="journal article" date="2009" name="Genome Res.">
        <title>Comparative genomic analyses of the human fungal pathogens Coccidioides and their relatives.</title>
        <authorList>
            <person name="Sharpton T.J."/>
            <person name="Stajich J.E."/>
            <person name="Rounsley S.D."/>
            <person name="Gardner M.J."/>
            <person name="Wortman J.R."/>
            <person name="Jordar V.S."/>
            <person name="Maiti R."/>
            <person name="Kodira C.D."/>
            <person name="Neafsey D.E."/>
            <person name="Zeng Q."/>
            <person name="Hung C.-Y."/>
            <person name="McMahan C."/>
            <person name="Muszewska A."/>
            <person name="Grynberg M."/>
            <person name="Mandel M.A."/>
            <person name="Kellner E.M."/>
            <person name="Barker B.M."/>
            <person name="Galgiani J.N."/>
            <person name="Orbach M.J."/>
            <person name="Kirkland T.N."/>
            <person name="Cole G.T."/>
            <person name="Henn M.R."/>
            <person name="Birren B.W."/>
            <person name="Taylor J.W."/>
        </authorList>
    </citation>
    <scope>NUCLEOTIDE SEQUENCE [LARGE SCALE GENOMIC DNA]</scope>
    <source>
        <strain evidence="3">RS</strain>
    </source>
</reference>
<organism evidence="2 3">
    <name type="scientific">Coccidioides immitis (strain RS)</name>
    <name type="common">Valley fever fungus</name>
    <dbReference type="NCBI Taxonomy" id="246410"/>
    <lineage>
        <taxon>Eukaryota</taxon>
        <taxon>Fungi</taxon>
        <taxon>Dikarya</taxon>
        <taxon>Ascomycota</taxon>
        <taxon>Pezizomycotina</taxon>
        <taxon>Eurotiomycetes</taxon>
        <taxon>Eurotiomycetidae</taxon>
        <taxon>Onygenales</taxon>
        <taxon>Onygenaceae</taxon>
        <taxon>Coccidioides</taxon>
    </lineage>
</organism>
<feature type="transmembrane region" description="Helical" evidence="1">
    <location>
        <begin position="54"/>
        <end position="76"/>
    </location>
</feature>
<evidence type="ECO:0000313" key="2">
    <source>
        <dbReference type="EMBL" id="KJF60122.1"/>
    </source>
</evidence>
<evidence type="ECO:0000313" key="3">
    <source>
        <dbReference type="Proteomes" id="UP000001261"/>
    </source>
</evidence>